<keyword evidence="3" id="KW-1185">Reference proteome</keyword>
<dbReference type="InterPro" id="IPR013103">
    <property type="entry name" value="RVT_2"/>
</dbReference>
<dbReference type="AlphaFoldDB" id="A0A9Q3K036"/>
<protein>
    <recommendedName>
        <fullName evidence="1">Reverse transcriptase Ty1/copia-type domain-containing protein</fullName>
    </recommendedName>
</protein>
<evidence type="ECO:0000313" key="2">
    <source>
        <dbReference type="EMBL" id="MBW0570580.1"/>
    </source>
</evidence>
<proteinExistence type="predicted"/>
<accession>A0A9Q3K036</accession>
<organism evidence="2 3">
    <name type="scientific">Austropuccinia psidii MF-1</name>
    <dbReference type="NCBI Taxonomy" id="1389203"/>
    <lineage>
        <taxon>Eukaryota</taxon>
        <taxon>Fungi</taxon>
        <taxon>Dikarya</taxon>
        <taxon>Basidiomycota</taxon>
        <taxon>Pucciniomycotina</taxon>
        <taxon>Pucciniomycetes</taxon>
        <taxon>Pucciniales</taxon>
        <taxon>Sphaerophragmiaceae</taxon>
        <taxon>Austropuccinia</taxon>
    </lineage>
</organism>
<dbReference type="Pfam" id="PF07727">
    <property type="entry name" value="RVT_2"/>
    <property type="match status" value="1"/>
</dbReference>
<comment type="caution">
    <text evidence="2">The sequence shown here is derived from an EMBL/GenBank/DDBJ whole genome shotgun (WGS) entry which is preliminary data.</text>
</comment>
<dbReference type="OrthoDB" id="3344688at2759"/>
<name>A0A9Q3K036_9BASI</name>
<gene>
    <name evidence="2" type="ORF">O181_110295</name>
</gene>
<dbReference type="Proteomes" id="UP000765509">
    <property type="component" value="Unassembled WGS sequence"/>
</dbReference>
<reference evidence="2" key="1">
    <citation type="submission" date="2021-03" db="EMBL/GenBank/DDBJ databases">
        <title>Draft genome sequence of rust myrtle Austropuccinia psidii MF-1, a brazilian biotype.</title>
        <authorList>
            <person name="Quecine M.C."/>
            <person name="Pachon D.M.R."/>
            <person name="Bonatelli M.L."/>
            <person name="Correr F.H."/>
            <person name="Franceschini L.M."/>
            <person name="Leite T.F."/>
            <person name="Margarido G.R.A."/>
            <person name="Almeida C.A."/>
            <person name="Ferrarezi J.A."/>
            <person name="Labate C.A."/>
        </authorList>
    </citation>
    <scope>NUCLEOTIDE SEQUENCE</scope>
    <source>
        <strain evidence="2">MF-1</strain>
    </source>
</reference>
<evidence type="ECO:0000259" key="1">
    <source>
        <dbReference type="Pfam" id="PF07727"/>
    </source>
</evidence>
<evidence type="ECO:0000313" key="3">
    <source>
        <dbReference type="Proteomes" id="UP000765509"/>
    </source>
</evidence>
<feature type="domain" description="Reverse transcriptase Ty1/copia-type" evidence="1">
    <location>
        <begin position="1"/>
        <end position="163"/>
    </location>
</feature>
<dbReference type="EMBL" id="AVOT02086514">
    <property type="protein sequence ID" value="MBW0570580.1"/>
    <property type="molecule type" value="Genomic_DNA"/>
</dbReference>
<sequence>MDVCTAFLHGITEEKVFMKYPEGYPHAIQPKTCLQLIKSLYGLKQGPRCWYKRLKDVFISLKFKPCQADPCLFISTESSFCAVFVHVDDMLIGGKLEIVERFKSDIKNVFSMDDMIQVQFILGIKINQNGSSKTITLSQQLHNDKILKEFGMEKCKPVTTPMDPGVKLVLSNKTNQDSTLSYQKAVSLLNYLTLCS</sequence>